<evidence type="ECO:0000313" key="2">
    <source>
        <dbReference type="Proteomes" id="UP000321750"/>
    </source>
</evidence>
<accession>A0A512JNH0</accession>
<sequence>MASWRSMDRAPQDGRWIVAINRHEPDTRAVIRWDPARFGDARPWHVASCQHSYPTDAFTDWQPFPDCPSATEAGQSAT</sequence>
<evidence type="ECO:0008006" key="3">
    <source>
        <dbReference type="Google" id="ProtNLM"/>
    </source>
</evidence>
<protein>
    <recommendedName>
        <fullName evidence="3">DUF551 domain-containing protein</fullName>
    </recommendedName>
</protein>
<keyword evidence="2" id="KW-1185">Reference proteome</keyword>
<reference evidence="1 2" key="1">
    <citation type="submission" date="2019-07" db="EMBL/GenBank/DDBJ databases">
        <title>Whole genome shotgun sequence of Methylobacterium gnaphalii NBRC 107716.</title>
        <authorList>
            <person name="Hosoyama A."/>
            <person name="Uohara A."/>
            <person name="Ohji S."/>
            <person name="Ichikawa N."/>
        </authorList>
    </citation>
    <scope>NUCLEOTIDE SEQUENCE [LARGE SCALE GENOMIC DNA]</scope>
    <source>
        <strain evidence="1 2">NBRC 107716</strain>
    </source>
</reference>
<organism evidence="1 2">
    <name type="scientific">Methylobacterium gnaphalii</name>
    <dbReference type="NCBI Taxonomy" id="1010610"/>
    <lineage>
        <taxon>Bacteria</taxon>
        <taxon>Pseudomonadati</taxon>
        <taxon>Pseudomonadota</taxon>
        <taxon>Alphaproteobacteria</taxon>
        <taxon>Hyphomicrobiales</taxon>
        <taxon>Methylobacteriaceae</taxon>
        <taxon>Methylobacterium</taxon>
    </lineage>
</organism>
<gene>
    <name evidence="1" type="ORF">MGN01_33510</name>
</gene>
<evidence type="ECO:0000313" key="1">
    <source>
        <dbReference type="EMBL" id="GEP11506.1"/>
    </source>
</evidence>
<proteinExistence type="predicted"/>
<dbReference type="Proteomes" id="UP000321750">
    <property type="component" value="Unassembled WGS sequence"/>
</dbReference>
<name>A0A512JNH0_9HYPH</name>
<comment type="caution">
    <text evidence="1">The sequence shown here is derived from an EMBL/GenBank/DDBJ whole genome shotgun (WGS) entry which is preliminary data.</text>
</comment>
<dbReference type="AlphaFoldDB" id="A0A512JNH0"/>
<dbReference type="RefSeq" id="WP_238258243.1">
    <property type="nucleotide sequence ID" value="NZ_BJZV01000019.1"/>
</dbReference>
<dbReference type="EMBL" id="BJZV01000019">
    <property type="protein sequence ID" value="GEP11506.1"/>
    <property type="molecule type" value="Genomic_DNA"/>
</dbReference>